<dbReference type="Gene3D" id="3.50.50.60">
    <property type="entry name" value="FAD/NAD(P)-binding domain"/>
    <property type="match status" value="2"/>
</dbReference>
<dbReference type="InterPro" id="IPR041117">
    <property type="entry name" value="SoxA_A3"/>
</dbReference>
<dbReference type="PANTHER" id="PTHR43757:SF2">
    <property type="entry name" value="AMINOMETHYLTRANSFERASE, MITOCHONDRIAL"/>
    <property type="match status" value="1"/>
</dbReference>
<dbReference type="Pfam" id="PF13510">
    <property type="entry name" value="Fer2_4"/>
    <property type="match status" value="1"/>
</dbReference>
<evidence type="ECO:0000259" key="6">
    <source>
        <dbReference type="Pfam" id="PF17806"/>
    </source>
</evidence>
<evidence type="ECO:0000313" key="7">
    <source>
        <dbReference type="EMBL" id="RFC68081.1"/>
    </source>
</evidence>
<name>A0A371XFT2_9HYPH</name>
<dbReference type="EMBL" id="QURN01000005">
    <property type="protein sequence ID" value="RFC68081.1"/>
    <property type="molecule type" value="Genomic_DNA"/>
</dbReference>
<dbReference type="InterPro" id="IPR006222">
    <property type="entry name" value="GCVT_N"/>
</dbReference>
<dbReference type="GO" id="GO:0008115">
    <property type="term" value="F:sarcosine oxidase activity"/>
    <property type="evidence" value="ECO:0007669"/>
    <property type="project" value="InterPro"/>
</dbReference>
<evidence type="ECO:0000256" key="1">
    <source>
        <dbReference type="ARBA" id="ARBA00008609"/>
    </source>
</evidence>
<dbReference type="Proteomes" id="UP000262379">
    <property type="component" value="Unassembled WGS sequence"/>
</dbReference>
<dbReference type="AlphaFoldDB" id="A0A371XFT2"/>
<dbReference type="Gene3D" id="3.10.20.440">
    <property type="entry name" value="2Fe-2S iron-sulphur cluster binding domain, sarcosine oxidase, alpha subunit, N-terminal domain"/>
    <property type="match status" value="1"/>
</dbReference>
<keyword evidence="2" id="KW-0560">Oxidoreductase</keyword>
<dbReference type="InterPro" id="IPR042204">
    <property type="entry name" value="2Fe-2S-bd_N"/>
</dbReference>
<organism evidence="7 8">
    <name type="scientific">Mesorhizobium denitrificans</name>
    <dbReference type="NCBI Taxonomy" id="2294114"/>
    <lineage>
        <taxon>Bacteria</taxon>
        <taxon>Pseudomonadati</taxon>
        <taxon>Pseudomonadota</taxon>
        <taxon>Alphaproteobacteria</taxon>
        <taxon>Hyphomicrobiales</taxon>
        <taxon>Phyllobacteriaceae</taxon>
        <taxon>Mesorhizobium</taxon>
    </lineage>
</organism>
<dbReference type="InterPro" id="IPR027266">
    <property type="entry name" value="TrmE/GcvT-like"/>
</dbReference>
<comment type="caution">
    <text evidence="7">The sequence shown here is derived from an EMBL/GenBank/DDBJ whole genome shotgun (WGS) entry which is preliminary data.</text>
</comment>
<dbReference type="Pfam" id="PF07992">
    <property type="entry name" value="Pyr_redox_2"/>
    <property type="match status" value="1"/>
</dbReference>
<feature type="domain" description="GCVT N-terminal" evidence="3">
    <location>
        <begin position="615"/>
        <end position="885"/>
    </location>
</feature>
<protein>
    <submittedName>
        <fullName evidence="7">Sarcosine oxidase subunit alpha family protein</fullName>
    </submittedName>
</protein>
<dbReference type="Pfam" id="PF08669">
    <property type="entry name" value="GCV_T_C"/>
    <property type="match status" value="1"/>
</dbReference>
<dbReference type="InterPro" id="IPR029043">
    <property type="entry name" value="GcvT/YgfZ_C"/>
</dbReference>
<dbReference type="RefSeq" id="WP_116623223.1">
    <property type="nucleotide sequence ID" value="NZ_QURN01000005.1"/>
</dbReference>
<evidence type="ECO:0000259" key="5">
    <source>
        <dbReference type="Pfam" id="PF08669"/>
    </source>
</evidence>
<dbReference type="Pfam" id="PF01571">
    <property type="entry name" value="GCV_T"/>
    <property type="match status" value="1"/>
</dbReference>
<dbReference type="SUPFAM" id="SSF51905">
    <property type="entry name" value="FAD/NAD(P)-binding domain"/>
    <property type="match status" value="1"/>
</dbReference>
<dbReference type="InterPro" id="IPR013977">
    <property type="entry name" value="GcvT_C"/>
</dbReference>
<dbReference type="PRINTS" id="PR00469">
    <property type="entry name" value="PNDRDTASEII"/>
</dbReference>
<keyword evidence="8" id="KW-1185">Reference proteome</keyword>
<comment type="similarity">
    <text evidence="1">Belongs to the GcvT family.</text>
</comment>
<dbReference type="Pfam" id="PF17806">
    <property type="entry name" value="SO_alpha_A3"/>
    <property type="match status" value="1"/>
</dbReference>
<dbReference type="InterPro" id="IPR023753">
    <property type="entry name" value="FAD/NAD-binding_dom"/>
</dbReference>
<dbReference type="SUPFAM" id="SSF103025">
    <property type="entry name" value="Folate-binding domain"/>
    <property type="match status" value="1"/>
</dbReference>
<sequence>MSAIRIASGGRIDRSRAINFRFDGQAYTGHPGDTLASALLANGVTLFGRSFKYHRPRGLLTAGVDEPNALVTVLRDSVREPNVPATTVELYEGLVAESQNRFPSLQFDVSAVNQFAGKFIGAGFYYKTFMGPEFGPLKGTRFWMLCEHFIRRAAGLGRAGLAPDKSRYQRMNAFCDVLVVGSGPAGLSAAAAAADQGANVMLAEIDSRFGGSANWSGETIDGTPASAWASEAVAQLAKRSNVRMLNRTSVWGYYDTNTIAALERVTDHKPMGASGEPRHRHWNIRAGSVVLATGAFERPIVFPGNDRPGVMLASGAMRYANEFGVRTGERIAIFTNNDTAYGAALALKRTGASIVAIVDVRRDASEKARHAASECSAELLTGYAVTATRGGKMLDGIEVQPFDGQRVSGAARKIDADCLLVSGGWSPAIHLASQAGSRPVWDETLQAFLPPQPTENWVGAGAFNGAFQTADAIAEGHAAGLAATGGTNARKLTPPMVEGFAGEPNPAPVFEIKGKGKGKAFVDFQHDVTADDVRLAYTEGFTSAEHLKRYTTLGMATDQGKTSNVPGMAIMAEATGKPIPEVGSTRFRPPFAPVSVGSLAAERFGDLKPERLTPMHDWHLEHGATMYSAGLWFRPMIYGAKGETVEQAYVREAKVVREGVGIVDVSTLGKIAVQGPDAGEFLDRVYTNMFSTLPVGKARYGLMLREDGFAFDDGTTWRLGETEFLMTTTTANAGKVMQQLEYFLDVVWPDLRVHVTSVTDQWAGAAIAGPLSRKVLEACVQGTKVDNDALPFMGIVHGTIDGVNVMICRLSFSGELAYEVYCGANEGTRVWEALMAAGKPFAIVPYGLEALGTLRIEKGHVTGAEIDGRTTARDLHLDWMLSKKKPFIGSAMMDREGLVDENRLQLVGIVPLDNRPINGGAHIVEQLHEDHPMNSIGHVTAMCYSPALGKYIALALVKGGKARRGTRAYVSDPLRKRFGPVEIVSHHFFDPDGSRMHG</sequence>
<evidence type="ECO:0000259" key="3">
    <source>
        <dbReference type="Pfam" id="PF01571"/>
    </source>
</evidence>
<dbReference type="InterPro" id="IPR028896">
    <property type="entry name" value="GcvT/YgfZ/DmdA"/>
</dbReference>
<feature type="domain" description="SoxA A3" evidence="6">
    <location>
        <begin position="517"/>
        <end position="602"/>
    </location>
</feature>
<gene>
    <name evidence="7" type="ORF">DY251_07295</name>
</gene>
<dbReference type="Gene3D" id="1.10.10.1100">
    <property type="entry name" value="BFD-like [2Fe-2S]-binding domain"/>
    <property type="match status" value="1"/>
</dbReference>
<reference evidence="8" key="1">
    <citation type="submission" date="2018-08" db="EMBL/GenBank/DDBJ databases">
        <authorList>
            <person name="Im W.T."/>
        </authorList>
    </citation>
    <scope>NUCLEOTIDE SEQUENCE [LARGE SCALE GENOMIC DNA]</scope>
    <source>
        <strain evidence="8">LA-28</strain>
    </source>
</reference>
<dbReference type="InterPro" id="IPR041854">
    <property type="entry name" value="BFD-like_2Fe2S-bd_dom_sf"/>
</dbReference>
<dbReference type="Gene3D" id="3.30.1360.120">
    <property type="entry name" value="Probable tRNA modification gtpase trme, domain 1"/>
    <property type="match status" value="1"/>
</dbReference>
<proteinExistence type="inferred from homology"/>
<dbReference type="PIRSF" id="PIRSF037980">
    <property type="entry name" value="SoxA"/>
    <property type="match status" value="1"/>
</dbReference>
<dbReference type="GO" id="GO:0046653">
    <property type="term" value="P:tetrahydrofolate metabolic process"/>
    <property type="evidence" value="ECO:0007669"/>
    <property type="project" value="InterPro"/>
</dbReference>
<dbReference type="PANTHER" id="PTHR43757">
    <property type="entry name" value="AMINOMETHYLTRANSFERASE"/>
    <property type="match status" value="1"/>
</dbReference>
<evidence type="ECO:0000256" key="2">
    <source>
        <dbReference type="ARBA" id="ARBA00023002"/>
    </source>
</evidence>
<dbReference type="InterPro" id="IPR006277">
    <property type="entry name" value="Sarcosine_oxidase_asu"/>
</dbReference>
<evidence type="ECO:0000313" key="8">
    <source>
        <dbReference type="Proteomes" id="UP000262379"/>
    </source>
</evidence>
<dbReference type="SUPFAM" id="SSF101790">
    <property type="entry name" value="Aminomethyltransferase beta-barrel domain"/>
    <property type="match status" value="1"/>
</dbReference>
<dbReference type="PRINTS" id="PR00368">
    <property type="entry name" value="FADPNR"/>
</dbReference>
<dbReference type="InterPro" id="IPR036188">
    <property type="entry name" value="FAD/NAD-bd_sf"/>
</dbReference>
<feature type="domain" description="Aminomethyltransferase C-terminal" evidence="5">
    <location>
        <begin position="905"/>
        <end position="990"/>
    </location>
</feature>
<accession>A0A371XFT2</accession>
<feature type="domain" description="FAD/NAD(P)-binding" evidence="4">
    <location>
        <begin position="176"/>
        <end position="436"/>
    </location>
</feature>
<evidence type="ECO:0000259" key="4">
    <source>
        <dbReference type="Pfam" id="PF07992"/>
    </source>
</evidence>
<dbReference type="NCBIfam" id="TIGR01372">
    <property type="entry name" value="soxA"/>
    <property type="match status" value="1"/>
</dbReference>